<reference evidence="2" key="1">
    <citation type="submission" date="2021-02" db="EMBL/GenBank/DDBJ databases">
        <title>Metagenome analyses of Stigonema ocellatum DSM 106950, Chlorogloea purpurea SAG 13.99 and Gomphosphaeria aponina DSM 107014.</title>
        <authorList>
            <person name="Marter P."/>
            <person name="Huang S."/>
        </authorList>
    </citation>
    <scope>NUCLEOTIDE SEQUENCE</scope>
    <source>
        <strain evidence="2">JP213</strain>
    </source>
</reference>
<evidence type="ECO:0000259" key="1">
    <source>
        <dbReference type="SMART" id="SM01321"/>
    </source>
</evidence>
<comment type="caution">
    <text evidence="2">The sequence shown here is derived from an EMBL/GenBank/DDBJ whole genome shotgun (WGS) entry which is preliminary data.</text>
</comment>
<dbReference type="GO" id="GO:0004803">
    <property type="term" value="F:transposase activity"/>
    <property type="evidence" value="ECO:0007669"/>
    <property type="project" value="InterPro"/>
</dbReference>
<dbReference type="SUPFAM" id="SSF143422">
    <property type="entry name" value="Transposase IS200-like"/>
    <property type="match status" value="1"/>
</dbReference>
<dbReference type="GO" id="GO:0003677">
    <property type="term" value="F:DNA binding"/>
    <property type="evidence" value="ECO:0007669"/>
    <property type="project" value="InterPro"/>
</dbReference>
<dbReference type="InterPro" id="IPR036515">
    <property type="entry name" value="Transposase_17_sf"/>
</dbReference>
<accession>A0A941GQ62</accession>
<dbReference type="SMART" id="SM01321">
    <property type="entry name" value="Y1_Tnp"/>
    <property type="match status" value="1"/>
</dbReference>
<proteinExistence type="predicted"/>
<evidence type="ECO:0000313" key="3">
    <source>
        <dbReference type="Proteomes" id="UP000767446"/>
    </source>
</evidence>
<feature type="domain" description="Transposase IS200-like" evidence="1">
    <location>
        <begin position="6"/>
        <end position="123"/>
    </location>
</feature>
<dbReference type="InterPro" id="IPR002686">
    <property type="entry name" value="Transposase_17"/>
</dbReference>
<name>A0A941GQ62_9CHRO</name>
<dbReference type="AlphaFoldDB" id="A0A941GQ62"/>
<dbReference type="Pfam" id="PF01797">
    <property type="entry name" value="Y1_Tnp"/>
    <property type="match status" value="1"/>
</dbReference>
<protein>
    <submittedName>
        <fullName evidence="2">Transposase</fullName>
    </submittedName>
</protein>
<dbReference type="Gene3D" id="3.30.70.1290">
    <property type="entry name" value="Transposase IS200-like"/>
    <property type="match status" value="1"/>
</dbReference>
<dbReference type="PANTHER" id="PTHR34322:SF2">
    <property type="entry name" value="TRANSPOSASE IS200-LIKE DOMAIN-CONTAINING PROTEIN"/>
    <property type="match status" value="1"/>
</dbReference>
<sequence length="263" mass="31867">MSPQITSIYCYHITIRCNNREFRLTRLQCRQVLLFIIKKAIEKYNFQLYGLCIMSNHIHYLIQPQKDEDIPKIMHYLNWYSAMCFNRMLNRTGHFWEKRYFKTSFPISDVRRALNTLRYIHANPKAAGMQNGFFCDFSNYGVYERLGDDGLTTWHPAFLSLGEDLEECASKYRSFCYQYKPNEKQYKPFHWGSQLLPKLTRRKKVTKPKKKKTEKQKKAEEEAKKLYEYWQENNSEIVEVAEKFMYANCYNKTHLREFLENYY</sequence>
<dbReference type="Proteomes" id="UP000767446">
    <property type="component" value="Unassembled WGS sequence"/>
</dbReference>
<organism evidence="2 3">
    <name type="scientific">Gomphosphaeria aponina SAG 52.96 = DSM 107014</name>
    <dbReference type="NCBI Taxonomy" id="1521640"/>
    <lineage>
        <taxon>Bacteria</taxon>
        <taxon>Bacillati</taxon>
        <taxon>Cyanobacteriota</taxon>
        <taxon>Cyanophyceae</taxon>
        <taxon>Oscillatoriophycideae</taxon>
        <taxon>Chroococcales</taxon>
        <taxon>Gomphosphaeriaceae</taxon>
        <taxon>Gomphosphaeria</taxon>
    </lineage>
</organism>
<dbReference type="PANTHER" id="PTHR34322">
    <property type="entry name" value="TRANSPOSASE, Y1_TNP DOMAIN-CONTAINING"/>
    <property type="match status" value="1"/>
</dbReference>
<evidence type="ECO:0000313" key="2">
    <source>
        <dbReference type="EMBL" id="MBR8828294.1"/>
    </source>
</evidence>
<dbReference type="EMBL" id="JADQBC010000064">
    <property type="protein sequence ID" value="MBR8828294.1"/>
    <property type="molecule type" value="Genomic_DNA"/>
</dbReference>
<dbReference type="GO" id="GO:0006313">
    <property type="term" value="P:DNA transposition"/>
    <property type="evidence" value="ECO:0007669"/>
    <property type="project" value="InterPro"/>
</dbReference>
<gene>
    <name evidence="2" type="ORF">DSM107014_10435</name>
</gene>